<dbReference type="EMBL" id="LWCA01001513">
    <property type="protein sequence ID" value="OAF64973.1"/>
    <property type="molecule type" value="Genomic_DNA"/>
</dbReference>
<dbReference type="OrthoDB" id="276685at2759"/>
<evidence type="ECO:0008006" key="5">
    <source>
        <dbReference type="Google" id="ProtNLM"/>
    </source>
</evidence>
<evidence type="ECO:0000313" key="4">
    <source>
        <dbReference type="Proteomes" id="UP000078046"/>
    </source>
</evidence>
<dbReference type="InterPro" id="IPR012255">
    <property type="entry name" value="ETF_b"/>
</dbReference>
<dbReference type="GO" id="GO:0009055">
    <property type="term" value="F:electron transfer activity"/>
    <property type="evidence" value="ECO:0007669"/>
    <property type="project" value="InterPro"/>
</dbReference>
<sequence length="161" mass="18333">AVFASKLTVKDKSLQVEREIDSGIETIKLDIPCVVSVDLRLNEPRYATLPNIMAKGSFKGLSVKDIFHIKLEMVRNPFSTFIEIFKSLGLTDIPKTTRCRILKKKAKKKPFKTIKIEELKIEHHENLETVSISEPTKRKSGIMVEDVSQLVKELKKLSLIN</sequence>
<keyword evidence="4" id="KW-1185">Reference proteome</keyword>
<feature type="non-terminal residue" evidence="3">
    <location>
        <position position="1"/>
    </location>
</feature>
<proteinExistence type="predicted"/>
<protein>
    <recommendedName>
        <fullName evidence="5">Electron transfer flavoprotein alpha/beta-subunit N-terminal domain-containing protein</fullName>
    </recommendedName>
</protein>
<dbReference type="PANTHER" id="PTHR21294">
    <property type="entry name" value="ELECTRON TRANSFER FLAVOPROTEIN BETA-SUBUNIT"/>
    <property type="match status" value="1"/>
</dbReference>
<gene>
    <name evidence="3" type="ORF">A3Q56_07315</name>
</gene>
<accession>A0A177AUB7</accession>
<name>A0A177AUB7_9BILA</name>
<dbReference type="Proteomes" id="UP000078046">
    <property type="component" value="Unassembled WGS sequence"/>
</dbReference>
<evidence type="ECO:0000256" key="1">
    <source>
        <dbReference type="ARBA" id="ARBA00022448"/>
    </source>
</evidence>
<organism evidence="3 4">
    <name type="scientific">Intoshia linei</name>
    <dbReference type="NCBI Taxonomy" id="1819745"/>
    <lineage>
        <taxon>Eukaryota</taxon>
        <taxon>Metazoa</taxon>
        <taxon>Spiralia</taxon>
        <taxon>Lophotrochozoa</taxon>
        <taxon>Mesozoa</taxon>
        <taxon>Orthonectida</taxon>
        <taxon>Rhopaluridae</taxon>
        <taxon>Intoshia</taxon>
    </lineage>
</organism>
<keyword evidence="1" id="KW-0813">Transport</keyword>
<dbReference type="PANTHER" id="PTHR21294:SF8">
    <property type="entry name" value="ELECTRON TRANSFER FLAVOPROTEIN SUBUNIT BETA"/>
    <property type="match status" value="1"/>
</dbReference>
<keyword evidence="2" id="KW-0249">Electron transport</keyword>
<dbReference type="SUPFAM" id="SSF52402">
    <property type="entry name" value="Adenine nucleotide alpha hydrolases-like"/>
    <property type="match status" value="1"/>
</dbReference>
<dbReference type="Gene3D" id="3.40.50.620">
    <property type="entry name" value="HUPs"/>
    <property type="match status" value="1"/>
</dbReference>
<dbReference type="AlphaFoldDB" id="A0A177AUB7"/>
<evidence type="ECO:0000313" key="3">
    <source>
        <dbReference type="EMBL" id="OAF64973.1"/>
    </source>
</evidence>
<reference evidence="3 4" key="1">
    <citation type="submission" date="2016-04" db="EMBL/GenBank/DDBJ databases">
        <title>The genome of Intoshia linei affirms orthonectids as highly simplified spiralians.</title>
        <authorList>
            <person name="Mikhailov K.V."/>
            <person name="Slusarev G.S."/>
            <person name="Nikitin M.A."/>
            <person name="Logacheva M.D."/>
            <person name="Penin A."/>
            <person name="Aleoshin V."/>
            <person name="Panchin Y.V."/>
        </authorList>
    </citation>
    <scope>NUCLEOTIDE SEQUENCE [LARGE SCALE GENOMIC DNA]</scope>
    <source>
        <strain evidence="3">Intl2013</strain>
        <tissue evidence="3">Whole animal</tissue>
    </source>
</reference>
<comment type="caution">
    <text evidence="3">The sequence shown here is derived from an EMBL/GenBank/DDBJ whole genome shotgun (WGS) entry which is preliminary data.</text>
</comment>
<dbReference type="InterPro" id="IPR014729">
    <property type="entry name" value="Rossmann-like_a/b/a_fold"/>
</dbReference>
<evidence type="ECO:0000256" key="2">
    <source>
        <dbReference type="ARBA" id="ARBA00022982"/>
    </source>
</evidence>